<accession>A0A848MRX4</accession>
<reference evidence="2 3" key="1">
    <citation type="submission" date="2020-01" db="EMBL/GenBank/DDBJ databases">
        <authorList>
            <person name="Lee S.D."/>
        </authorList>
    </citation>
    <scope>NUCLEOTIDE SEQUENCE [LARGE SCALE GENOMIC DNA]</scope>
    <source>
        <strain evidence="2 3">SAP-1</strain>
    </source>
</reference>
<evidence type="ECO:0000259" key="1">
    <source>
        <dbReference type="Pfam" id="PF01370"/>
    </source>
</evidence>
<organism evidence="2 3">
    <name type="scientific">Rouxiella aceris</name>
    <dbReference type="NCBI Taxonomy" id="2703884"/>
    <lineage>
        <taxon>Bacteria</taxon>
        <taxon>Pseudomonadati</taxon>
        <taxon>Pseudomonadota</taxon>
        <taxon>Gammaproteobacteria</taxon>
        <taxon>Enterobacterales</taxon>
        <taxon>Yersiniaceae</taxon>
        <taxon>Rouxiella</taxon>
    </lineage>
</organism>
<dbReference type="InterPro" id="IPR001509">
    <property type="entry name" value="Epimerase_deHydtase"/>
</dbReference>
<gene>
    <name evidence="2" type="ORF">GW590_23125</name>
</gene>
<feature type="domain" description="NAD-dependent epimerase/dehydratase" evidence="1">
    <location>
        <begin position="3"/>
        <end position="75"/>
    </location>
</feature>
<sequence>MRVFVTGATGFIGSAVVQELIGAGHQVVGLARSATAVAALQAAGAEALSGSLDDLASLQQGAREADGVIHTAFVHDFTQFAASCQTDIQAITAMGDALAGSNKPLLITSGIGLLRQGRLGTERDAVDMQSAGQLRAPSEPLTLALAARGVRASIIRLPPSVHGDGDHGFVPALIAIARQQGVSGYIGDGNNHWPAVHRLDAAKLYRLALEQAPAGSVFHGVAEQGIATREIAQVIGQQLNLPVTSVAAERAAEHFTWLAHFFAMDVPASSSLTRSRLGWETAQPTLLQDLQQGHYFD</sequence>
<evidence type="ECO:0000313" key="2">
    <source>
        <dbReference type="EMBL" id="NMP29741.1"/>
    </source>
</evidence>
<dbReference type="PANTHER" id="PTHR48079">
    <property type="entry name" value="PROTEIN YEEZ"/>
    <property type="match status" value="1"/>
</dbReference>
<reference evidence="2 3" key="2">
    <citation type="submission" date="2020-06" db="EMBL/GenBank/DDBJ databases">
        <title>Polyphasic characterization of a Rahnella strain isolated from tree sap.</title>
        <authorList>
            <person name="Kim I.S."/>
        </authorList>
    </citation>
    <scope>NUCLEOTIDE SEQUENCE [LARGE SCALE GENOMIC DNA]</scope>
    <source>
        <strain evidence="2 3">SAP-1</strain>
    </source>
</reference>
<dbReference type="InterPro" id="IPR051783">
    <property type="entry name" value="NAD(P)-dependent_oxidoreduct"/>
</dbReference>
<name>A0A848MRX4_9GAMM</name>
<dbReference type="CDD" id="cd05262">
    <property type="entry name" value="SDR_a7"/>
    <property type="match status" value="1"/>
</dbReference>
<dbReference type="EMBL" id="JAADJU010000017">
    <property type="protein sequence ID" value="NMP29741.1"/>
    <property type="molecule type" value="Genomic_DNA"/>
</dbReference>
<dbReference type="GO" id="GO:0004029">
    <property type="term" value="F:aldehyde dehydrogenase (NAD+) activity"/>
    <property type="evidence" value="ECO:0007669"/>
    <property type="project" value="TreeGrafter"/>
</dbReference>
<dbReference type="SUPFAM" id="SSF51735">
    <property type="entry name" value="NAD(P)-binding Rossmann-fold domains"/>
    <property type="match status" value="1"/>
</dbReference>
<comment type="caution">
    <text evidence="2">The sequence shown here is derived from an EMBL/GenBank/DDBJ whole genome shotgun (WGS) entry which is preliminary data.</text>
</comment>
<dbReference type="AlphaFoldDB" id="A0A848MRX4"/>
<dbReference type="RefSeq" id="WP_169405453.1">
    <property type="nucleotide sequence ID" value="NZ_JAADJU010000017.1"/>
</dbReference>
<keyword evidence="3" id="KW-1185">Reference proteome</keyword>
<dbReference type="GO" id="GO:0005737">
    <property type="term" value="C:cytoplasm"/>
    <property type="evidence" value="ECO:0007669"/>
    <property type="project" value="TreeGrafter"/>
</dbReference>
<dbReference type="Pfam" id="PF01370">
    <property type="entry name" value="Epimerase"/>
    <property type="match status" value="1"/>
</dbReference>
<proteinExistence type="predicted"/>
<protein>
    <submittedName>
        <fullName evidence="2">SDR family oxidoreductase</fullName>
    </submittedName>
</protein>
<evidence type="ECO:0000313" key="3">
    <source>
        <dbReference type="Proteomes" id="UP000585363"/>
    </source>
</evidence>
<dbReference type="PANTHER" id="PTHR48079:SF6">
    <property type="entry name" value="NAD(P)-BINDING DOMAIN-CONTAINING PROTEIN-RELATED"/>
    <property type="match status" value="1"/>
</dbReference>
<dbReference type="InterPro" id="IPR036291">
    <property type="entry name" value="NAD(P)-bd_dom_sf"/>
</dbReference>
<dbReference type="Gene3D" id="3.40.50.720">
    <property type="entry name" value="NAD(P)-binding Rossmann-like Domain"/>
    <property type="match status" value="1"/>
</dbReference>
<dbReference type="Proteomes" id="UP000585363">
    <property type="component" value="Unassembled WGS sequence"/>
</dbReference>